<evidence type="ECO:0000313" key="3">
    <source>
        <dbReference type="Proteomes" id="UP000053881"/>
    </source>
</evidence>
<dbReference type="PATRIC" id="fig|217031.4.peg.659"/>
<comment type="caution">
    <text evidence="1">The sequence shown here is derived from an EMBL/GenBank/DDBJ whole genome shotgun (WGS) entry which is preliminary data.</text>
</comment>
<dbReference type="RefSeq" id="WP_057985904.1">
    <property type="nucleotide sequence ID" value="NZ_LDJR01000026.1"/>
</dbReference>
<organism evidence="1 3">
    <name type="scientific">Lederbergia galactosidilytica</name>
    <dbReference type="NCBI Taxonomy" id="217031"/>
    <lineage>
        <taxon>Bacteria</taxon>
        <taxon>Bacillati</taxon>
        <taxon>Bacillota</taxon>
        <taxon>Bacilli</taxon>
        <taxon>Bacillales</taxon>
        <taxon>Bacillaceae</taxon>
        <taxon>Lederbergia</taxon>
    </lineage>
</organism>
<dbReference type="Proteomes" id="UP000053881">
    <property type="component" value="Unassembled WGS sequence"/>
</dbReference>
<name>A0A0Q9Y7V5_9BACI</name>
<dbReference type="EMBL" id="LDJR01000026">
    <property type="protein sequence ID" value="OAK74352.1"/>
    <property type="molecule type" value="Genomic_DNA"/>
</dbReference>
<keyword evidence="4" id="KW-1185">Reference proteome</keyword>
<evidence type="ECO:0008006" key="5">
    <source>
        <dbReference type="Google" id="ProtNLM"/>
    </source>
</evidence>
<dbReference type="OrthoDB" id="9945122at2"/>
<accession>A0A0Q9Y7V5</accession>
<gene>
    <name evidence="2" type="ORF">ABB05_04350</name>
    <name evidence="1" type="ORF">ACA29_01915</name>
</gene>
<evidence type="ECO:0000313" key="2">
    <source>
        <dbReference type="EMBL" id="OAK74352.1"/>
    </source>
</evidence>
<dbReference type="AlphaFoldDB" id="A0A0Q9Y7V5"/>
<reference evidence="2 4" key="1">
    <citation type="submission" date="2015-05" db="EMBL/GenBank/DDBJ databases">
        <title>Comparison of genome.</title>
        <authorList>
            <person name="Zheng Z."/>
            <person name="Sun M."/>
        </authorList>
    </citation>
    <scope>NUCLEOTIDE SEQUENCE [LARGE SCALE GENOMIC DNA]</scope>
    <source>
        <strain evidence="2 4">G25-74</strain>
    </source>
</reference>
<evidence type="ECO:0000313" key="1">
    <source>
        <dbReference type="EMBL" id="KRG16959.1"/>
    </source>
</evidence>
<protein>
    <recommendedName>
        <fullName evidence="5">LSM domain-containing protein</fullName>
    </recommendedName>
</protein>
<dbReference type="Proteomes" id="UP000077881">
    <property type="component" value="Unassembled WGS sequence"/>
</dbReference>
<dbReference type="STRING" id="217031.ABB05_04350"/>
<sequence>MECEAKKTFQEQLTSLEKTGQPVPMIRLTGDITLRNLVVKRVETDYIVLENSATDGTMIVPSNQIVSLGTF</sequence>
<reference evidence="1 3" key="2">
    <citation type="submission" date="2015-06" db="EMBL/GenBank/DDBJ databases">
        <title>Genome sequencing project of Bacillus galactosidilyticus PL133.</title>
        <authorList>
            <person name="Gaiero J."/>
            <person name="Nicol R."/>
            <person name="Habash M."/>
        </authorList>
    </citation>
    <scope>NUCLEOTIDE SEQUENCE [LARGE SCALE GENOMIC DNA]</scope>
    <source>
        <strain evidence="1 3">PL133</strain>
    </source>
</reference>
<dbReference type="EMBL" id="LGPB01000020">
    <property type="protein sequence ID" value="KRG16959.1"/>
    <property type="molecule type" value="Genomic_DNA"/>
</dbReference>
<evidence type="ECO:0000313" key="4">
    <source>
        <dbReference type="Proteomes" id="UP000077881"/>
    </source>
</evidence>
<proteinExistence type="predicted"/>